<evidence type="ECO:0000256" key="1">
    <source>
        <dbReference type="SAM" id="Phobius"/>
    </source>
</evidence>
<organism evidence="2">
    <name type="scientific">Nitrososphaera viennensis</name>
    <dbReference type="NCBI Taxonomy" id="1034015"/>
    <lineage>
        <taxon>Archaea</taxon>
        <taxon>Nitrososphaerota</taxon>
        <taxon>Nitrososphaeria</taxon>
        <taxon>Nitrososphaerales</taxon>
        <taxon>Nitrososphaeraceae</taxon>
        <taxon>Nitrososphaera</taxon>
    </lineage>
</organism>
<dbReference type="Proteomes" id="UP001059771">
    <property type="component" value="Chromosome"/>
</dbReference>
<keyword evidence="1" id="KW-0472">Membrane</keyword>
<keyword evidence="1" id="KW-0812">Transmembrane</keyword>
<evidence type="ECO:0000313" key="2">
    <source>
        <dbReference type="EMBL" id="UVS69804.1"/>
    </source>
</evidence>
<gene>
    <name evidence="2" type="ORF">NWT39_03220</name>
</gene>
<feature type="transmembrane region" description="Helical" evidence="1">
    <location>
        <begin position="55"/>
        <end position="75"/>
    </location>
</feature>
<dbReference type="GeneID" id="74685847"/>
<proteinExistence type="predicted"/>
<keyword evidence="1" id="KW-1133">Transmembrane helix</keyword>
<feature type="transmembrane region" description="Helical" evidence="1">
    <location>
        <begin position="114"/>
        <end position="133"/>
    </location>
</feature>
<accession>A0A977IEY9</accession>
<protein>
    <submittedName>
        <fullName evidence="2">Uncharacterized protein</fullName>
    </submittedName>
</protein>
<sequence>MGFAITVLPIGYFHEIGHKVICETYGGTAKVGPPTNTGIDAICLNSKSDVRLMRFFGGFFGTIGALSPLVVYTRFKTKPFYKGFLIACLGQAVAEFPKSFLEAFYYDFYASETGGILFLALTLVGWVGFFLILGRKKALSSTSDI</sequence>
<dbReference type="AlphaFoldDB" id="A0A977IEY9"/>
<dbReference type="RefSeq" id="WP_144239454.1">
    <property type="nucleotide sequence ID" value="NZ_CP103305.1"/>
</dbReference>
<dbReference type="EMBL" id="CP103305">
    <property type="protein sequence ID" value="UVS69804.1"/>
    <property type="molecule type" value="Genomic_DNA"/>
</dbReference>
<reference evidence="2" key="1">
    <citation type="submission" date="2022-08" db="EMBL/GenBank/DDBJ databases">
        <title>Dynamic responses of ammonia-oxidizing microbial communities induced by reactive oxygen species (ROS) in fluctuating redox aquifers.</title>
        <authorList>
            <person name="Wang P."/>
            <person name="Wang H."/>
        </authorList>
    </citation>
    <scope>NUCLEOTIDE SEQUENCE</scope>
    <source>
        <strain evidence="2">PLX03</strain>
    </source>
</reference>
<name>A0A977IEY9_9ARCH</name>